<dbReference type="HOGENOM" id="CLU_047639_6_0_1"/>
<name>A0A0C3H1Y4_OIDMZ</name>
<reference evidence="3 4" key="1">
    <citation type="submission" date="2014-04" db="EMBL/GenBank/DDBJ databases">
        <authorList>
            <consortium name="DOE Joint Genome Institute"/>
            <person name="Kuo A."/>
            <person name="Martino E."/>
            <person name="Perotto S."/>
            <person name="Kohler A."/>
            <person name="Nagy L.G."/>
            <person name="Floudas D."/>
            <person name="Copeland A."/>
            <person name="Barry K.W."/>
            <person name="Cichocki N."/>
            <person name="Veneault-Fourrey C."/>
            <person name="LaButti K."/>
            <person name="Lindquist E.A."/>
            <person name="Lipzen A."/>
            <person name="Lundell T."/>
            <person name="Morin E."/>
            <person name="Murat C."/>
            <person name="Sun H."/>
            <person name="Tunlid A."/>
            <person name="Henrissat B."/>
            <person name="Grigoriev I.V."/>
            <person name="Hibbett D.S."/>
            <person name="Martin F."/>
            <person name="Nordberg H.P."/>
            <person name="Cantor M.N."/>
            <person name="Hua S.X."/>
        </authorList>
    </citation>
    <scope>NUCLEOTIDE SEQUENCE [LARGE SCALE GENOMIC DNA]</scope>
    <source>
        <strain evidence="3 4">Zn</strain>
    </source>
</reference>
<keyword evidence="4" id="KW-1185">Reference proteome</keyword>
<dbReference type="InterPro" id="IPR036908">
    <property type="entry name" value="RlpA-like_sf"/>
</dbReference>
<dbReference type="Proteomes" id="UP000054321">
    <property type="component" value="Unassembled WGS sequence"/>
</dbReference>
<dbReference type="STRING" id="913774.A0A0C3H1Y4"/>
<dbReference type="PANTHER" id="PTHR31836">
    <property type="match status" value="1"/>
</dbReference>
<dbReference type="SUPFAM" id="SSF50685">
    <property type="entry name" value="Barwin-like endoglucanases"/>
    <property type="match status" value="1"/>
</dbReference>
<feature type="chain" id="PRO_5002178004" description="RlpA-like protein double-psi beta-barrel domain-containing protein" evidence="2">
    <location>
        <begin position="20"/>
        <end position="144"/>
    </location>
</feature>
<dbReference type="AlphaFoldDB" id="A0A0C3H1Y4"/>
<evidence type="ECO:0000256" key="1">
    <source>
        <dbReference type="ARBA" id="ARBA00022729"/>
    </source>
</evidence>
<proteinExistence type="predicted"/>
<evidence type="ECO:0008006" key="5">
    <source>
        <dbReference type="Google" id="ProtNLM"/>
    </source>
</evidence>
<protein>
    <recommendedName>
        <fullName evidence="5">RlpA-like protein double-psi beta-barrel domain-containing protein</fullName>
    </recommendedName>
</protein>
<dbReference type="EMBL" id="KN832884">
    <property type="protein sequence ID" value="KIM96531.1"/>
    <property type="molecule type" value="Genomic_DNA"/>
</dbReference>
<gene>
    <name evidence="3" type="ORF">OIDMADRAFT_183276</name>
</gene>
<dbReference type="Gene3D" id="2.40.40.10">
    <property type="entry name" value="RlpA-like domain"/>
    <property type="match status" value="1"/>
</dbReference>
<reference evidence="4" key="2">
    <citation type="submission" date="2015-01" db="EMBL/GenBank/DDBJ databases">
        <title>Evolutionary Origins and Diversification of the Mycorrhizal Mutualists.</title>
        <authorList>
            <consortium name="DOE Joint Genome Institute"/>
            <consortium name="Mycorrhizal Genomics Consortium"/>
            <person name="Kohler A."/>
            <person name="Kuo A."/>
            <person name="Nagy L.G."/>
            <person name="Floudas D."/>
            <person name="Copeland A."/>
            <person name="Barry K.W."/>
            <person name="Cichocki N."/>
            <person name="Veneault-Fourrey C."/>
            <person name="LaButti K."/>
            <person name="Lindquist E.A."/>
            <person name="Lipzen A."/>
            <person name="Lundell T."/>
            <person name="Morin E."/>
            <person name="Murat C."/>
            <person name="Riley R."/>
            <person name="Ohm R."/>
            <person name="Sun H."/>
            <person name="Tunlid A."/>
            <person name="Henrissat B."/>
            <person name="Grigoriev I.V."/>
            <person name="Hibbett D.S."/>
            <person name="Martin F."/>
        </authorList>
    </citation>
    <scope>NUCLEOTIDE SEQUENCE [LARGE SCALE GENOMIC DNA]</scope>
    <source>
        <strain evidence="4">Zn</strain>
    </source>
</reference>
<dbReference type="OrthoDB" id="406505at2759"/>
<organism evidence="3 4">
    <name type="scientific">Oidiodendron maius (strain Zn)</name>
    <dbReference type="NCBI Taxonomy" id="913774"/>
    <lineage>
        <taxon>Eukaryota</taxon>
        <taxon>Fungi</taxon>
        <taxon>Dikarya</taxon>
        <taxon>Ascomycota</taxon>
        <taxon>Pezizomycotina</taxon>
        <taxon>Leotiomycetes</taxon>
        <taxon>Leotiomycetes incertae sedis</taxon>
        <taxon>Myxotrichaceae</taxon>
        <taxon>Oidiodendron</taxon>
    </lineage>
</organism>
<dbReference type="InterPro" id="IPR051477">
    <property type="entry name" value="Expansin_CellWall"/>
</dbReference>
<dbReference type="InParanoid" id="A0A0C3H1Y4"/>
<dbReference type="CDD" id="cd22191">
    <property type="entry name" value="DPBB_RlpA_EXP_N-like"/>
    <property type="match status" value="1"/>
</dbReference>
<keyword evidence="1 2" id="KW-0732">Signal</keyword>
<evidence type="ECO:0000256" key="2">
    <source>
        <dbReference type="SAM" id="SignalP"/>
    </source>
</evidence>
<evidence type="ECO:0000313" key="4">
    <source>
        <dbReference type="Proteomes" id="UP000054321"/>
    </source>
</evidence>
<accession>A0A0C3H1Y4</accession>
<dbReference type="PANTHER" id="PTHR31836:SF28">
    <property type="entry name" value="SRCR DOMAIN-CONTAINING PROTEIN-RELATED"/>
    <property type="match status" value="1"/>
</dbReference>
<feature type="signal peptide" evidence="2">
    <location>
        <begin position="1"/>
        <end position="19"/>
    </location>
</feature>
<sequence>MLFRSSAVLLFAAIGMTNAVPSVKRVTHDGIATVNPNPNGALGSCGLDSPDSSFTVAISPFWMGQSSPGPFCGRKIILTNTGPTTDDSVGGKGNVVTVTVEDTCEGCDENHLDLSVAAWNSLTNNHVDSVVGISWNFCNVDGQC</sequence>
<evidence type="ECO:0000313" key="3">
    <source>
        <dbReference type="EMBL" id="KIM96531.1"/>
    </source>
</evidence>